<evidence type="ECO:0000313" key="2">
    <source>
        <dbReference type="EMBL" id="KAJ5616273.1"/>
    </source>
</evidence>
<dbReference type="AlphaFoldDB" id="A0AAD6H6W9"/>
<sequence length="472" mass="53317">MSSAPHYETLDAPDGSALTWIFDHCLRYADNYEISLRAAYELNCHPSKSTMAPSFIPRSPSIFSRNSVLSKNARNSKSSFDAPSYDTNAEFRACLSKTVAELSSQPCSLPPSFIINFVRRCFCLDLSDVDFAQALTALDYLRDLQGRWKKEIDAAFNRLSITSQDASDPQHSEVARKFPNVMVWYKDISNKARMIDFLYTQVYVGLRRWVLVNQMMLEPFDKANCLALLNTLLPPLHRDSSTPTQQLSTAILGNHRDTFFRFITTFESDPSILEPIMKQGARPGDENGWPALYDVVDRYLNAALEMIDECTLINEPGQISKSGVQRRTDSGISFGPDFGPCPTSSQSSDTEKPLPHFPEPNTGTSKYGSLLERFASLSAWGKKKDPKKEQQREQREQQREFERSLRKMQSCREFHSRSSSTKSTKSIKTSAKFNATISFDLTDDKRRRLIDEAQARKAVDAAEADQSIGQAI</sequence>
<organism evidence="2 3">
    <name type="scientific">Penicillium hordei</name>
    <dbReference type="NCBI Taxonomy" id="40994"/>
    <lineage>
        <taxon>Eukaryota</taxon>
        <taxon>Fungi</taxon>
        <taxon>Dikarya</taxon>
        <taxon>Ascomycota</taxon>
        <taxon>Pezizomycotina</taxon>
        <taxon>Eurotiomycetes</taxon>
        <taxon>Eurotiomycetidae</taxon>
        <taxon>Eurotiales</taxon>
        <taxon>Aspergillaceae</taxon>
        <taxon>Penicillium</taxon>
    </lineage>
</organism>
<feature type="compositionally biased region" description="Low complexity" evidence="1">
    <location>
        <begin position="417"/>
        <end position="429"/>
    </location>
</feature>
<dbReference type="Proteomes" id="UP001213799">
    <property type="component" value="Unassembled WGS sequence"/>
</dbReference>
<dbReference type="RefSeq" id="XP_056757440.1">
    <property type="nucleotide sequence ID" value="XM_056892445.1"/>
</dbReference>
<keyword evidence="3" id="KW-1185">Reference proteome</keyword>
<feature type="region of interest" description="Disordered" evidence="1">
    <location>
        <begin position="380"/>
        <end position="429"/>
    </location>
</feature>
<name>A0AAD6H6W9_9EURO</name>
<protein>
    <submittedName>
        <fullName evidence="2">Uncharacterized protein</fullName>
    </submittedName>
</protein>
<feature type="region of interest" description="Disordered" evidence="1">
    <location>
        <begin position="321"/>
        <end position="367"/>
    </location>
</feature>
<dbReference type="EMBL" id="JAQJAE010000001">
    <property type="protein sequence ID" value="KAJ5616273.1"/>
    <property type="molecule type" value="Genomic_DNA"/>
</dbReference>
<evidence type="ECO:0000313" key="3">
    <source>
        <dbReference type="Proteomes" id="UP001213799"/>
    </source>
</evidence>
<gene>
    <name evidence="2" type="ORF">N7537_001387</name>
</gene>
<accession>A0AAD6H6W9</accession>
<reference evidence="2" key="2">
    <citation type="submission" date="2023-01" db="EMBL/GenBank/DDBJ databases">
        <authorList>
            <person name="Petersen C."/>
        </authorList>
    </citation>
    <scope>NUCLEOTIDE SEQUENCE</scope>
    <source>
        <strain evidence="2">IBT 12815</strain>
    </source>
</reference>
<reference evidence="2" key="1">
    <citation type="journal article" date="2023" name="IMA Fungus">
        <title>Comparative genomic study of the Penicillium genus elucidates a diverse pangenome and 15 lateral gene transfer events.</title>
        <authorList>
            <person name="Petersen C."/>
            <person name="Sorensen T."/>
            <person name="Nielsen M.R."/>
            <person name="Sondergaard T.E."/>
            <person name="Sorensen J.L."/>
            <person name="Fitzpatrick D.A."/>
            <person name="Frisvad J.C."/>
            <person name="Nielsen K.L."/>
        </authorList>
    </citation>
    <scope>NUCLEOTIDE SEQUENCE</scope>
    <source>
        <strain evidence="2">IBT 12815</strain>
    </source>
</reference>
<evidence type="ECO:0000256" key="1">
    <source>
        <dbReference type="SAM" id="MobiDB-lite"/>
    </source>
</evidence>
<proteinExistence type="predicted"/>
<dbReference type="GeneID" id="81582687"/>
<feature type="compositionally biased region" description="Basic and acidic residues" evidence="1">
    <location>
        <begin position="382"/>
        <end position="416"/>
    </location>
</feature>
<comment type="caution">
    <text evidence="2">The sequence shown here is derived from an EMBL/GenBank/DDBJ whole genome shotgun (WGS) entry which is preliminary data.</text>
</comment>